<comment type="caution">
    <text evidence="1">The sequence shown here is derived from an EMBL/GenBank/DDBJ whole genome shotgun (WGS) entry which is preliminary data.</text>
</comment>
<accession>A0A834HVM2</accession>
<reference evidence="1" key="1">
    <citation type="submission" date="2020-08" db="EMBL/GenBank/DDBJ databases">
        <title>Genome sequencing and assembly of the red palm weevil Rhynchophorus ferrugineus.</title>
        <authorList>
            <person name="Dias G.B."/>
            <person name="Bergman C.M."/>
            <person name="Manee M."/>
        </authorList>
    </citation>
    <scope>NUCLEOTIDE SEQUENCE</scope>
    <source>
        <strain evidence="1">AA-2017</strain>
        <tissue evidence="1">Whole larva</tissue>
    </source>
</reference>
<evidence type="ECO:0000313" key="1">
    <source>
        <dbReference type="EMBL" id="KAF7268009.1"/>
    </source>
</evidence>
<name>A0A834HVM2_RHYFE</name>
<dbReference type="Proteomes" id="UP000625711">
    <property type="component" value="Unassembled WGS sequence"/>
</dbReference>
<organism evidence="1 2">
    <name type="scientific">Rhynchophorus ferrugineus</name>
    <name type="common">Red palm weevil</name>
    <name type="synonym">Curculio ferrugineus</name>
    <dbReference type="NCBI Taxonomy" id="354439"/>
    <lineage>
        <taxon>Eukaryota</taxon>
        <taxon>Metazoa</taxon>
        <taxon>Ecdysozoa</taxon>
        <taxon>Arthropoda</taxon>
        <taxon>Hexapoda</taxon>
        <taxon>Insecta</taxon>
        <taxon>Pterygota</taxon>
        <taxon>Neoptera</taxon>
        <taxon>Endopterygota</taxon>
        <taxon>Coleoptera</taxon>
        <taxon>Polyphaga</taxon>
        <taxon>Cucujiformia</taxon>
        <taxon>Curculionidae</taxon>
        <taxon>Dryophthorinae</taxon>
        <taxon>Rhynchophorus</taxon>
    </lineage>
</organism>
<dbReference type="EMBL" id="JAACXV010014355">
    <property type="protein sequence ID" value="KAF7268009.1"/>
    <property type="molecule type" value="Genomic_DNA"/>
</dbReference>
<evidence type="ECO:0000313" key="2">
    <source>
        <dbReference type="Proteomes" id="UP000625711"/>
    </source>
</evidence>
<sequence>MPAPLRAPRYPDGFEREKNLSYGRERTYVISKNSPRDVSCENFRGPIRTHALCDASSRSRSHEHPNLTVHVVPLLRTHNVYGDWHSCYTHIPRHASQLSAKFAATFDCPIESVSSDYAFLVRVCCRPRRFSVGSRSDC</sequence>
<gene>
    <name evidence="1" type="ORF">GWI33_018810</name>
</gene>
<keyword evidence="2" id="KW-1185">Reference proteome</keyword>
<protein>
    <submittedName>
        <fullName evidence="1">Uncharacterized protein</fullName>
    </submittedName>
</protein>
<dbReference type="AlphaFoldDB" id="A0A834HVM2"/>
<proteinExistence type="predicted"/>